<evidence type="ECO:0000313" key="3">
    <source>
        <dbReference type="Proteomes" id="UP000219193"/>
    </source>
</evidence>
<dbReference type="EMBL" id="OCMF01000002">
    <property type="protein sequence ID" value="SOC80330.1"/>
    <property type="molecule type" value="Genomic_DNA"/>
</dbReference>
<dbReference type="Gene3D" id="3.40.50.2000">
    <property type="entry name" value="Glycogen Phosphorylase B"/>
    <property type="match status" value="1"/>
</dbReference>
<keyword evidence="3" id="KW-1185">Reference proteome</keyword>
<evidence type="ECO:0000256" key="1">
    <source>
        <dbReference type="SAM" id="Phobius"/>
    </source>
</evidence>
<sequence>MKTTAKNYYFIGKVMGGHRTENLIQLLLNKQQPLYYNSLKNRNRLPGFLFSLFSKLSSLINIVLADVVIMPAMCNNFQFEFRIAVWLKKKIVTDFYVSFYDTHVLDKKPLPKGEIVNMDSSAASKLWHNDRKIIKNADFTFFLNSTEAKYYLQLLDLNYSSEEHFILPICTEEWQDCELNYYSNKNQRTFNICWWGTYIPLHGLEKIISAAQILKENYKLNFHFHLLGTNREKARPYLKLIQDLNLSNVVSIHNDKTFSNGKLEGFLLKNCDLVLGNFGDSEKAKNVIVNKIIDGIAMKAPVLTGESLAPKEFFSEDQIFYTRNVPEAMALSIYNIAQYDESAINERVSAAHLIFKEFFSIDAFNRKVESIFMNL</sequence>
<dbReference type="Proteomes" id="UP000219193">
    <property type="component" value="Unassembled WGS sequence"/>
</dbReference>
<evidence type="ECO:0000313" key="2">
    <source>
        <dbReference type="EMBL" id="SOC80330.1"/>
    </source>
</evidence>
<keyword evidence="1" id="KW-0812">Transmembrane</keyword>
<dbReference type="SUPFAM" id="SSF53756">
    <property type="entry name" value="UDP-Glycosyltransferase/glycogen phosphorylase"/>
    <property type="match status" value="1"/>
</dbReference>
<dbReference type="AlphaFoldDB" id="A0A285X4R1"/>
<dbReference type="OrthoDB" id="9790710at2"/>
<accession>A0A285X4R1</accession>
<name>A0A285X4R1_9FLAO</name>
<gene>
    <name evidence="2" type="ORF">SAMN06296241_1878</name>
</gene>
<proteinExistence type="predicted"/>
<keyword evidence="1" id="KW-1133">Transmembrane helix</keyword>
<dbReference type="RefSeq" id="WP_143544490.1">
    <property type="nucleotide sequence ID" value="NZ_OCMF01000002.1"/>
</dbReference>
<protein>
    <submittedName>
        <fullName evidence="2">Uncharacterized protein</fullName>
    </submittedName>
</protein>
<reference evidence="3" key="1">
    <citation type="submission" date="2017-09" db="EMBL/GenBank/DDBJ databases">
        <authorList>
            <person name="Varghese N."/>
            <person name="Submissions S."/>
        </authorList>
    </citation>
    <scope>NUCLEOTIDE SEQUENCE [LARGE SCALE GENOMIC DNA]</scope>
    <source>
        <strain evidence="3">CGMCC 1.12641</strain>
    </source>
</reference>
<feature type="transmembrane region" description="Helical" evidence="1">
    <location>
        <begin position="48"/>
        <end position="73"/>
    </location>
</feature>
<organism evidence="2 3">
    <name type="scientific">Salinimicrobium sediminis</name>
    <dbReference type="NCBI Taxonomy" id="1343891"/>
    <lineage>
        <taxon>Bacteria</taxon>
        <taxon>Pseudomonadati</taxon>
        <taxon>Bacteroidota</taxon>
        <taxon>Flavobacteriia</taxon>
        <taxon>Flavobacteriales</taxon>
        <taxon>Flavobacteriaceae</taxon>
        <taxon>Salinimicrobium</taxon>
    </lineage>
</organism>
<keyword evidence="1" id="KW-0472">Membrane</keyword>